<sequence length="619" mass="71393">MRKSLLFLIAVINCALIKSSMLSIIDNDHSRSEFSSLVKCVIKISTIELYYRPTVLIEYKNNKTVDEYHFLIEMIDQLKFNNIPQLILSDKNKINNVIEKNNATWLVVLYFDDCESLLSLNVETFKEQVYYLIIVHKFAKNVCKEVAVNIGNKVNIMMYDVTFIIEHHKEYYIASFIPEVEPDSCKILVKEPTIINTCVNGTMNLKTSFPVKTPANYNKCLFKVGMSTMYPLSIIKNKENMSTYDRIKDIKGSDFEIIKIITKQFNSTLDLYYVVKMEESPFGQLDFLPYIINGSFDALAGGFYRIYGDIVDYSGIYARQAVFWLYTADREIRSWQNFIEKLDGIYLFIIFYVVYSAIWYLVCKFDKQAVSLKNTLLYSWGALVGTSSLGDPKTIKQKILNLGYLIMCLHLSAYLSVQFYSFLTILSPPKMYNTNDDMMQSGRIPYLRSASKYFVNDEKYLNFANTSCECNNFWDCSEKSLMHKGTTVVMDSYFTHFQANTTVNDEATVLRVTENILIAYYEMLIRKGSPHVKRFQHIIQRLFEAGIPEKLYKEAIGILTFDKANIARENIMGDSYSCGAGCQITLNQIAGTFYLWLFGCGLSFAVFVIEIITHQKAVY</sequence>
<protein>
    <submittedName>
        <fullName evidence="1">Uncharacterized protein</fullName>
    </submittedName>
</protein>
<dbReference type="Proteomes" id="UP000824533">
    <property type="component" value="Linkage Group LG17"/>
</dbReference>
<name>A0ACC1CTA1_9NEOP</name>
<evidence type="ECO:0000313" key="2">
    <source>
        <dbReference type="Proteomes" id="UP000824533"/>
    </source>
</evidence>
<comment type="caution">
    <text evidence="1">The sequence shown here is derived from an EMBL/GenBank/DDBJ whole genome shotgun (WGS) entry which is preliminary data.</text>
</comment>
<gene>
    <name evidence="1" type="ORF">K1T71_009929</name>
</gene>
<dbReference type="EMBL" id="CM034403">
    <property type="protein sequence ID" value="KAJ0174821.1"/>
    <property type="molecule type" value="Genomic_DNA"/>
</dbReference>
<organism evidence="1 2">
    <name type="scientific">Dendrolimus kikuchii</name>
    <dbReference type="NCBI Taxonomy" id="765133"/>
    <lineage>
        <taxon>Eukaryota</taxon>
        <taxon>Metazoa</taxon>
        <taxon>Ecdysozoa</taxon>
        <taxon>Arthropoda</taxon>
        <taxon>Hexapoda</taxon>
        <taxon>Insecta</taxon>
        <taxon>Pterygota</taxon>
        <taxon>Neoptera</taxon>
        <taxon>Endopterygota</taxon>
        <taxon>Lepidoptera</taxon>
        <taxon>Glossata</taxon>
        <taxon>Ditrysia</taxon>
        <taxon>Bombycoidea</taxon>
        <taxon>Lasiocampidae</taxon>
        <taxon>Dendrolimus</taxon>
    </lineage>
</organism>
<reference evidence="1 2" key="1">
    <citation type="journal article" date="2021" name="Front. Genet.">
        <title>Chromosome-Level Genome Assembly Reveals Significant Gene Expansion in the Toll and IMD Signaling Pathways of Dendrolimus kikuchii.</title>
        <authorList>
            <person name="Zhou J."/>
            <person name="Wu P."/>
            <person name="Xiong Z."/>
            <person name="Liu N."/>
            <person name="Zhao N."/>
            <person name="Ji M."/>
            <person name="Qiu Y."/>
            <person name="Yang B."/>
        </authorList>
    </citation>
    <scope>NUCLEOTIDE SEQUENCE [LARGE SCALE GENOMIC DNA]</scope>
    <source>
        <strain evidence="1">Ann1</strain>
    </source>
</reference>
<evidence type="ECO:0000313" key="1">
    <source>
        <dbReference type="EMBL" id="KAJ0174821.1"/>
    </source>
</evidence>
<keyword evidence="2" id="KW-1185">Reference proteome</keyword>
<proteinExistence type="predicted"/>
<accession>A0ACC1CTA1</accession>